<organism evidence="1 2">
    <name type="scientific">Spirosoma utsteinense</name>
    <dbReference type="NCBI Taxonomy" id="2585773"/>
    <lineage>
        <taxon>Bacteria</taxon>
        <taxon>Pseudomonadati</taxon>
        <taxon>Bacteroidota</taxon>
        <taxon>Cytophagia</taxon>
        <taxon>Cytophagales</taxon>
        <taxon>Cytophagaceae</taxon>
        <taxon>Spirosoma</taxon>
    </lineage>
</organism>
<gene>
    <name evidence="1" type="ORF">FH603_4010</name>
</gene>
<dbReference type="EMBL" id="VFIA01000027">
    <property type="protein sequence ID" value="MBC3793491.1"/>
    <property type="molecule type" value="Genomic_DNA"/>
</dbReference>
<name>A0ABR6WA93_9BACT</name>
<dbReference type="InterPro" id="IPR038360">
    <property type="entry name" value="DUF4844_sf"/>
</dbReference>
<proteinExistence type="predicted"/>
<dbReference type="Proteomes" id="UP000700732">
    <property type="component" value="Unassembled WGS sequence"/>
</dbReference>
<comment type="caution">
    <text evidence="1">The sequence shown here is derived from an EMBL/GenBank/DDBJ whole genome shotgun (WGS) entry which is preliminary data.</text>
</comment>
<evidence type="ECO:0000313" key="1">
    <source>
        <dbReference type="EMBL" id="MBC3793491.1"/>
    </source>
</evidence>
<reference evidence="1 2" key="1">
    <citation type="submission" date="2019-06" db="EMBL/GenBank/DDBJ databases">
        <title>Spirosoma utsteinense sp. nov. isolated from Antarctic ice-free soils.</title>
        <authorList>
            <person name="Tahon G."/>
        </authorList>
    </citation>
    <scope>NUCLEOTIDE SEQUENCE [LARGE SCALE GENOMIC DNA]</scope>
    <source>
        <strain evidence="1 2">LMG 31447</strain>
    </source>
</reference>
<protein>
    <submittedName>
        <fullName evidence="1">Uncharacterized protein</fullName>
    </submittedName>
</protein>
<evidence type="ECO:0000313" key="2">
    <source>
        <dbReference type="Proteomes" id="UP000700732"/>
    </source>
</evidence>
<dbReference type="Gene3D" id="1.20.1480.40">
    <property type="entry name" value="Uncharacterised protein PF16133, DUF4844"/>
    <property type="match status" value="1"/>
</dbReference>
<sequence length="114" mass="13210">MTKSKLTPEAMLARLAFYRSHEKFPDPDWVNRELPVPNETGRQKMNQAVNEFIDFLVVLIERGDTEPEEFKENIQGYVDAWDVLHYSTDEIDFIIDVECSIMRVVGVDCSELAL</sequence>
<keyword evidence="2" id="KW-1185">Reference proteome</keyword>
<accession>A0ABR6WA93</accession>
<dbReference type="RefSeq" id="WP_186739361.1">
    <property type="nucleotide sequence ID" value="NZ_VFIA01000027.1"/>
</dbReference>